<organism evidence="5 6">
    <name type="scientific">Diaporthe vaccinii</name>
    <dbReference type="NCBI Taxonomy" id="105482"/>
    <lineage>
        <taxon>Eukaryota</taxon>
        <taxon>Fungi</taxon>
        <taxon>Dikarya</taxon>
        <taxon>Ascomycota</taxon>
        <taxon>Pezizomycotina</taxon>
        <taxon>Sordariomycetes</taxon>
        <taxon>Sordariomycetidae</taxon>
        <taxon>Diaporthales</taxon>
        <taxon>Diaporthaceae</taxon>
        <taxon>Diaporthe</taxon>
        <taxon>Diaporthe eres species complex</taxon>
    </lineage>
</organism>
<sequence length="375" mass="40737">MFRGTTSTALGNLRIVKMRLRGGFVVAQLCLGGITLLNGVVAGEHSSCHPNNTITRKEWGSLTSSERTSYIDAVLCMQSSPSHLNSTQVPGAKSRLDDFVATHINQTRAIHLSGIFLSWHRNFVWLWENALHQECGYPAHLGQPYWNWALWCDDLAGSPLFDGGPTSLSGDGTYEPEQGDYVVGGGATLPHGTGGGCVTSGPFVNQTINLGPFAFDLVFSGLPSNWTAYNPHCLGRDLNNYIATRYGNQTAIEIQMATATIAEFQDTMSGADINLGVHGGGHFSTGLAMLDFFASPADPAFFLHHSMVDRLWTLWQAEAPETRQYALSGTSTIFNGNETGEVTLETTQDWGVLGREKRTGELMQVGAVGLCYEYM</sequence>
<dbReference type="PROSITE" id="PS00498">
    <property type="entry name" value="TYROSINASE_2"/>
    <property type="match status" value="1"/>
</dbReference>
<dbReference type="PROSITE" id="PS00497">
    <property type="entry name" value="TYROSINASE_1"/>
    <property type="match status" value="1"/>
</dbReference>
<name>A0ABR4EPJ2_9PEZI</name>
<feature type="domain" description="Tyrosinase copper-binding" evidence="3">
    <location>
        <begin position="111"/>
        <end position="128"/>
    </location>
</feature>
<evidence type="ECO:0000313" key="6">
    <source>
        <dbReference type="Proteomes" id="UP001600888"/>
    </source>
</evidence>
<accession>A0ABR4EPJ2</accession>
<dbReference type="PRINTS" id="PR00092">
    <property type="entry name" value="TYROSINASE"/>
</dbReference>
<evidence type="ECO:0000256" key="2">
    <source>
        <dbReference type="ARBA" id="ARBA00023002"/>
    </source>
</evidence>
<dbReference type="InterPro" id="IPR050316">
    <property type="entry name" value="Tyrosinase/Hemocyanin"/>
</dbReference>
<evidence type="ECO:0000259" key="3">
    <source>
        <dbReference type="PROSITE" id="PS00497"/>
    </source>
</evidence>
<feature type="domain" description="Tyrosinase copper-binding" evidence="4">
    <location>
        <begin position="298"/>
        <end position="309"/>
    </location>
</feature>
<gene>
    <name evidence="5" type="ORF">FJTKL_08974</name>
</gene>
<keyword evidence="2" id="KW-0560">Oxidoreductase</keyword>
<dbReference type="PANTHER" id="PTHR11474">
    <property type="entry name" value="TYROSINASE FAMILY MEMBER"/>
    <property type="match status" value="1"/>
</dbReference>
<dbReference type="Pfam" id="PF00264">
    <property type="entry name" value="Tyrosinase"/>
    <property type="match status" value="1"/>
</dbReference>
<evidence type="ECO:0000313" key="5">
    <source>
        <dbReference type="EMBL" id="KAL2284245.1"/>
    </source>
</evidence>
<dbReference type="Gene3D" id="1.10.1280.10">
    <property type="entry name" value="Di-copper center containing domain from catechol oxidase"/>
    <property type="match status" value="1"/>
</dbReference>
<dbReference type="InterPro" id="IPR002227">
    <property type="entry name" value="Tyrosinase_Cu-bd"/>
</dbReference>
<evidence type="ECO:0000259" key="4">
    <source>
        <dbReference type="PROSITE" id="PS00498"/>
    </source>
</evidence>
<keyword evidence="1" id="KW-0479">Metal-binding</keyword>
<dbReference type="EMBL" id="JBAWTH010000037">
    <property type="protein sequence ID" value="KAL2284245.1"/>
    <property type="molecule type" value="Genomic_DNA"/>
</dbReference>
<reference evidence="5 6" key="1">
    <citation type="submission" date="2024-03" db="EMBL/GenBank/DDBJ databases">
        <title>A high-quality draft genome sequence of Diaporthe vaccinii, a causative agent of upright dieback and viscid rot disease in cranberry plants.</title>
        <authorList>
            <person name="Sarrasin M."/>
            <person name="Lang B.F."/>
            <person name="Burger G."/>
        </authorList>
    </citation>
    <scope>NUCLEOTIDE SEQUENCE [LARGE SCALE GENOMIC DNA]</scope>
    <source>
        <strain evidence="5 6">IS7</strain>
    </source>
</reference>
<dbReference type="SUPFAM" id="SSF48056">
    <property type="entry name" value="Di-copper centre-containing domain"/>
    <property type="match status" value="1"/>
</dbReference>
<dbReference type="PANTHER" id="PTHR11474:SF125">
    <property type="entry name" value="N-ACETYL-6-HYDROXYTRYPTOPHAN OXIDASE IVOB-RELATED"/>
    <property type="match status" value="1"/>
</dbReference>
<dbReference type="Proteomes" id="UP001600888">
    <property type="component" value="Unassembled WGS sequence"/>
</dbReference>
<dbReference type="InterPro" id="IPR008922">
    <property type="entry name" value="Di-copper_centre_dom_sf"/>
</dbReference>
<evidence type="ECO:0000256" key="1">
    <source>
        <dbReference type="ARBA" id="ARBA00022723"/>
    </source>
</evidence>
<proteinExistence type="predicted"/>
<protein>
    <recommendedName>
        <fullName evidence="3 4">Tyrosinase copper-binding domain-containing protein</fullName>
    </recommendedName>
</protein>
<keyword evidence="6" id="KW-1185">Reference proteome</keyword>
<comment type="caution">
    <text evidence="5">The sequence shown here is derived from an EMBL/GenBank/DDBJ whole genome shotgun (WGS) entry which is preliminary data.</text>
</comment>